<dbReference type="Pfam" id="PF00023">
    <property type="entry name" value="Ank"/>
    <property type="match status" value="1"/>
</dbReference>
<comment type="subcellular location">
    <subcellularLocation>
        <location evidence="1">Cytoplasm</location>
    </subcellularLocation>
</comment>
<protein>
    <recommendedName>
        <fullName evidence="7">Osteoclast-stimulating factor 1</fullName>
    </recommendedName>
</protein>
<comment type="function">
    <text evidence="6">Induces bone resorption, acting probably through a signaling cascade which results in the secretion of factor(s) enhancing osteoclast formation and activity.</text>
</comment>
<dbReference type="Gene3D" id="2.30.30.40">
    <property type="entry name" value="SH3 Domains"/>
    <property type="match status" value="1"/>
</dbReference>
<dbReference type="Gene3D" id="1.25.40.20">
    <property type="entry name" value="Ankyrin repeat-containing domain"/>
    <property type="match status" value="1"/>
</dbReference>
<dbReference type="PROSITE" id="PS50088">
    <property type="entry name" value="ANK_REPEAT"/>
    <property type="match status" value="1"/>
</dbReference>
<dbReference type="PANTHER" id="PTHR24155">
    <property type="entry name" value="OSTEOCLAST-STIMULATING FACTOR 1"/>
    <property type="match status" value="1"/>
</dbReference>
<dbReference type="SUPFAM" id="SSF48403">
    <property type="entry name" value="Ankyrin repeat"/>
    <property type="match status" value="1"/>
</dbReference>
<reference evidence="11" key="1">
    <citation type="submission" date="2019-03" db="EMBL/GenBank/DDBJ databases">
        <title>Genome sequencing and reference-guided assembly of Black Bengal Goat (Capra hircus).</title>
        <authorList>
            <person name="Siddiki A.Z."/>
            <person name="Baten A."/>
            <person name="Billah M."/>
            <person name="Alam M.A.U."/>
            <person name="Shawrob K.S.M."/>
            <person name="Saha S."/>
            <person name="Chowdhury M."/>
            <person name="Rahman A.H."/>
            <person name="Stear M."/>
            <person name="Miah G."/>
            <person name="Das G.B."/>
            <person name="Hossain M.M."/>
            <person name="Kumkum M."/>
            <person name="Islam M.S."/>
            <person name="Mollah A.M."/>
            <person name="Ahsan A."/>
            <person name="Tusar F."/>
            <person name="Khan M.K.I."/>
        </authorList>
    </citation>
    <scope>NUCLEOTIDE SEQUENCE [LARGE SCALE GENOMIC DNA]</scope>
</reference>
<keyword evidence="3" id="KW-0963">Cytoplasm</keyword>
<dbReference type="InterPro" id="IPR001452">
    <property type="entry name" value="SH3_domain"/>
</dbReference>
<dbReference type="InterPro" id="IPR036770">
    <property type="entry name" value="Ankyrin_rpt-contain_sf"/>
</dbReference>
<evidence type="ECO:0000256" key="6">
    <source>
        <dbReference type="ARBA" id="ARBA00037432"/>
    </source>
</evidence>
<evidence type="ECO:0000256" key="8">
    <source>
        <dbReference type="PROSITE-ProRule" id="PRU00023"/>
    </source>
</evidence>
<accession>A0A8C2P7P5</accession>
<evidence type="ECO:0000256" key="9">
    <source>
        <dbReference type="PROSITE-ProRule" id="PRU00192"/>
    </source>
</evidence>
<sequence>MSESGAKVTPGCDGSHCLMARRNISKKLPLVLAWNGEAKMEIQAESSEGQVKVFRALYTFEPRTPDELYFEEGDIIYITDMSDTNWWKGTSKGRTGLIPSNYVAEQAESIDNPLHEAAKRGNLSWLRECLDNRVGVNGLDKAGSTALYWACHGGHKDIVEMLFTQPNIELNQQNKLGDTALHAAAWKGYADIVQLLLAKGARTDLRNNEKKLALDMATNAACASLLKKKQGTVIFLPSDLAFR</sequence>
<organism evidence="11">
    <name type="scientific">Capra hircus</name>
    <name type="common">Goat</name>
    <dbReference type="NCBI Taxonomy" id="9925"/>
    <lineage>
        <taxon>Eukaryota</taxon>
        <taxon>Metazoa</taxon>
        <taxon>Chordata</taxon>
        <taxon>Craniata</taxon>
        <taxon>Vertebrata</taxon>
        <taxon>Euteleostomi</taxon>
        <taxon>Mammalia</taxon>
        <taxon>Eutheria</taxon>
        <taxon>Laurasiatheria</taxon>
        <taxon>Artiodactyla</taxon>
        <taxon>Ruminantia</taxon>
        <taxon>Pecora</taxon>
        <taxon>Bovidae</taxon>
        <taxon>Caprinae</taxon>
        <taxon>Capra</taxon>
    </lineage>
</organism>
<feature type="domain" description="SH3" evidence="10">
    <location>
        <begin position="49"/>
        <end position="108"/>
    </location>
</feature>
<dbReference type="PRINTS" id="PR00499">
    <property type="entry name" value="P67PHOX"/>
</dbReference>
<reference evidence="11" key="2">
    <citation type="submission" date="2025-08" db="UniProtKB">
        <authorList>
            <consortium name="Ensembl"/>
        </authorList>
    </citation>
    <scope>IDENTIFICATION</scope>
</reference>
<dbReference type="CDD" id="cd11772">
    <property type="entry name" value="SH3_OSTF1"/>
    <property type="match status" value="1"/>
</dbReference>
<evidence type="ECO:0000313" key="11">
    <source>
        <dbReference type="Ensembl" id="ENSCHIP00010015442.1"/>
    </source>
</evidence>
<dbReference type="PROSITE" id="PS50297">
    <property type="entry name" value="ANK_REP_REGION"/>
    <property type="match status" value="1"/>
</dbReference>
<dbReference type="FunFam" id="1.25.40.20:FF:000066">
    <property type="entry name" value="Osteoclast-stimulating factor 1"/>
    <property type="match status" value="1"/>
</dbReference>
<dbReference type="InterPro" id="IPR036028">
    <property type="entry name" value="SH3-like_dom_sf"/>
</dbReference>
<evidence type="ECO:0000256" key="7">
    <source>
        <dbReference type="ARBA" id="ARBA00040640"/>
    </source>
</evidence>
<evidence type="ECO:0000256" key="3">
    <source>
        <dbReference type="ARBA" id="ARBA00022490"/>
    </source>
</evidence>
<dbReference type="AlphaFoldDB" id="A0A8C2P7P5"/>
<dbReference type="Ensembl" id="ENSCHIT00010021696.1">
    <property type="protein sequence ID" value="ENSCHIP00010015442.1"/>
    <property type="gene ID" value="ENSCHIG00010011297.1"/>
</dbReference>
<keyword evidence="4" id="KW-0677">Repeat</keyword>
<dbReference type="InterPro" id="IPR002110">
    <property type="entry name" value="Ankyrin_rpt"/>
</dbReference>
<evidence type="ECO:0000256" key="4">
    <source>
        <dbReference type="ARBA" id="ARBA00022737"/>
    </source>
</evidence>
<keyword evidence="5 8" id="KW-0040">ANK repeat</keyword>
<dbReference type="FunFam" id="2.30.30.40:FF:000072">
    <property type="entry name" value="Unconventional Myosin IB"/>
    <property type="match status" value="1"/>
</dbReference>
<proteinExistence type="predicted"/>
<evidence type="ECO:0000256" key="1">
    <source>
        <dbReference type="ARBA" id="ARBA00004496"/>
    </source>
</evidence>
<dbReference type="Pfam" id="PF00018">
    <property type="entry name" value="SH3_1"/>
    <property type="match status" value="1"/>
</dbReference>
<dbReference type="PANTHER" id="PTHR24155:SF10">
    <property type="entry name" value="OSTEOCLAST-STIMULATING FACTOR 1"/>
    <property type="match status" value="1"/>
</dbReference>
<dbReference type="SUPFAM" id="SSF50044">
    <property type="entry name" value="SH3-domain"/>
    <property type="match status" value="1"/>
</dbReference>
<dbReference type="PRINTS" id="PR01415">
    <property type="entry name" value="ANKYRIN"/>
</dbReference>
<evidence type="ECO:0000256" key="2">
    <source>
        <dbReference type="ARBA" id="ARBA00022443"/>
    </source>
</evidence>
<dbReference type="GO" id="GO:0005737">
    <property type="term" value="C:cytoplasm"/>
    <property type="evidence" value="ECO:0007669"/>
    <property type="project" value="UniProtKB-SubCell"/>
</dbReference>
<dbReference type="GO" id="GO:0007165">
    <property type="term" value="P:signal transduction"/>
    <property type="evidence" value="ECO:0007669"/>
    <property type="project" value="TreeGrafter"/>
</dbReference>
<dbReference type="SMART" id="SM00326">
    <property type="entry name" value="SH3"/>
    <property type="match status" value="1"/>
</dbReference>
<name>A0A8C2P7P5_CAPHI</name>
<dbReference type="PRINTS" id="PR00452">
    <property type="entry name" value="SH3DOMAIN"/>
</dbReference>
<dbReference type="Pfam" id="PF12796">
    <property type="entry name" value="Ank_2"/>
    <property type="match status" value="1"/>
</dbReference>
<feature type="repeat" description="ANK" evidence="8">
    <location>
        <begin position="176"/>
        <end position="208"/>
    </location>
</feature>
<evidence type="ECO:0000259" key="10">
    <source>
        <dbReference type="PROSITE" id="PS50002"/>
    </source>
</evidence>
<dbReference type="PROSITE" id="PS50002">
    <property type="entry name" value="SH3"/>
    <property type="match status" value="1"/>
</dbReference>
<keyword evidence="2 9" id="KW-0728">SH3 domain</keyword>
<dbReference type="SMART" id="SM00248">
    <property type="entry name" value="ANK"/>
    <property type="match status" value="3"/>
</dbReference>
<evidence type="ECO:0000256" key="5">
    <source>
        <dbReference type="ARBA" id="ARBA00023043"/>
    </source>
</evidence>